<evidence type="ECO:0000313" key="1">
    <source>
        <dbReference type="EMBL" id="MFC3443851.1"/>
    </source>
</evidence>
<proteinExistence type="predicted"/>
<protein>
    <submittedName>
        <fullName evidence="1">ATP-binding protein</fullName>
    </submittedName>
</protein>
<keyword evidence="1" id="KW-0547">Nucleotide-binding</keyword>
<dbReference type="SUPFAM" id="SSF55874">
    <property type="entry name" value="ATPase domain of HSP90 chaperone/DNA topoisomerase II/histidine kinase"/>
    <property type="match status" value="1"/>
</dbReference>
<dbReference type="RefSeq" id="WP_380798745.1">
    <property type="nucleotide sequence ID" value="NZ_JBHRVU010000005.1"/>
</dbReference>
<evidence type="ECO:0000313" key="2">
    <source>
        <dbReference type="Proteomes" id="UP001595681"/>
    </source>
</evidence>
<dbReference type="GO" id="GO:0005524">
    <property type="term" value="F:ATP binding"/>
    <property type="evidence" value="ECO:0007669"/>
    <property type="project" value="UniProtKB-KW"/>
</dbReference>
<dbReference type="InterPro" id="IPR036890">
    <property type="entry name" value="HATPase_C_sf"/>
</dbReference>
<sequence>MTFPSSIRPAVGQALINKVSRLFNGTISDVLHELFQNARRAGASAIHVALRKSPDGAILSILDDGCGIDDPATLLTLGDSDWHDGIVSREDPAGMGVFSLAGHDVRVRSSSTLSQQGWEVHIPVDGWQGAKPLAIGPAAISAGTEIEILLPPAWETQLPMALHKAAQYFPLPVYFGDVELARADFLAEAAYVDTWEGCRIGVYHGGTNDDLAAPRINFHGVTVGCPLPFVSETGRLLNWRVRVDIVDAPALQLVLPARKEMVENDALTRLRVAVEAAIFRAIARAPSHRLAYKAWLRAAELGVILPEADQILNAWVPSTADNAGVTVGAAIRSGPRMLMPDQEPDIEQALACALRTVWPVGGRPVRAEPAFEGYSWYDALPRVVGCAFRFQRGDASYCYKADSELPPELESGAVDSLVAELAILPNGDVAPSAEVYELPADMLACNSMTYSVEEAIILFGRHADVQPGALASLIFASLFCAADDGDCDSWETQAHEFEQQARHLANQLLLGEDEALLARLREAVHENVQWLIPKGRGLSLTVRENELTLALH</sequence>
<comment type="caution">
    <text evidence="1">The sequence shown here is derived from an EMBL/GenBank/DDBJ whole genome shotgun (WGS) entry which is preliminary data.</text>
</comment>
<dbReference type="Proteomes" id="UP001595681">
    <property type="component" value="Unassembled WGS sequence"/>
</dbReference>
<organism evidence="1 2">
    <name type="scientific">Sphingobium rhizovicinum</name>
    <dbReference type="NCBI Taxonomy" id="432308"/>
    <lineage>
        <taxon>Bacteria</taxon>
        <taxon>Pseudomonadati</taxon>
        <taxon>Pseudomonadota</taxon>
        <taxon>Alphaproteobacteria</taxon>
        <taxon>Sphingomonadales</taxon>
        <taxon>Sphingomonadaceae</taxon>
        <taxon>Sphingobium</taxon>
    </lineage>
</organism>
<gene>
    <name evidence="1" type="ORF">ACFOKF_22130</name>
</gene>
<dbReference type="EMBL" id="JBHRVU010000005">
    <property type="protein sequence ID" value="MFC3443851.1"/>
    <property type="molecule type" value="Genomic_DNA"/>
</dbReference>
<name>A0ABV7NLC9_9SPHN</name>
<dbReference type="Gene3D" id="3.30.565.10">
    <property type="entry name" value="Histidine kinase-like ATPase, C-terminal domain"/>
    <property type="match status" value="1"/>
</dbReference>
<keyword evidence="2" id="KW-1185">Reference proteome</keyword>
<accession>A0ABV7NLC9</accession>
<keyword evidence="1" id="KW-0067">ATP-binding</keyword>
<reference evidence="2" key="1">
    <citation type="journal article" date="2019" name="Int. J. Syst. Evol. Microbiol.">
        <title>The Global Catalogue of Microorganisms (GCM) 10K type strain sequencing project: providing services to taxonomists for standard genome sequencing and annotation.</title>
        <authorList>
            <consortium name="The Broad Institute Genomics Platform"/>
            <consortium name="The Broad Institute Genome Sequencing Center for Infectious Disease"/>
            <person name="Wu L."/>
            <person name="Ma J."/>
        </authorList>
    </citation>
    <scope>NUCLEOTIDE SEQUENCE [LARGE SCALE GENOMIC DNA]</scope>
    <source>
        <strain evidence="2">CCM 7491</strain>
    </source>
</reference>